<evidence type="ECO:0000259" key="6">
    <source>
        <dbReference type="PROSITE" id="PS51007"/>
    </source>
</evidence>
<evidence type="ECO:0000256" key="2">
    <source>
        <dbReference type="ARBA" id="ARBA00022723"/>
    </source>
</evidence>
<name>F2BF31_9NEIS</name>
<feature type="compositionally biased region" description="Low complexity" evidence="5">
    <location>
        <begin position="96"/>
        <end position="109"/>
    </location>
</feature>
<dbReference type="GO" id="GO:0009055">
    <property type="term" value="F:electron transfer activity"/>
    <property type="evidence" value="ECO:0007669"/>
    <property type="project" value="InterPro"/>
</dbReference>
<dbReference type="GO" id="GO:0046872">
    <property type="term" value="F:metal ion binding"/>
    <property type="evidence" value="ECO:0007669"/>
    <property type="project" value="UniProtKB-KW"/>
</dbReference>
<feature type="region of interest" description="Disordered" evidence="5">
    <location>
        <begin position="74"/>
        <end position="111"/>
    </location>
</feature>
<keyword evidence="1 4" id="KW-0349">Heme</keyword>
<dbReference type="GO" id="GO:0020037">
    <property type="term" value="F:heme binding"/>
    <property type="evidence" value="ECO:0007669"/>
    <property type="project" value="InterPro"/>
</dbReference>
<keyword evidence="2 4" id="KW-0479">Metal-binding</keyword>
<gene>
    <name evidence="7" type="ORF">HMPREF9123_2338</name>
</gene>
<evidence type="ECO:0000313" key="7">
    <source>
        <dbReference type="EMBL" id="EGF08903.1"/>
    </source>
</evidence>
<feature type="compositionally biased region" description="Basic residues" evidence="5">
    <location>
        <begin position="9"/>
        <end position="22"/>
    </location>
</feature>
<evidence type="ECO:0000256" key="4">
    <source>
        <dbReference type="PROSITE-ProRule" id="PRU00433"/>
    </source>
</evidence>
<dbReference type="Gene3D" id="1.10.760.10">
    <property type="entry name" value="Cytochrome c-like domain"/>
    <property type="match status" value="1"/>
</dbReference>
<keyword evidence="3 4" id="KW-0408">Iron</keyword>
<dbReference type="PROSITE" id="PS51007">
    <property type="entry name" value="CYTC"/>
    <property type="match status" value="1"/>
</dbReference>
<evidence type="ECO:0000313" key="8">
    <source>
        <dbReference type="Proteomes" id="UP000004105"/>
    </source>
</evidence>
<dbReference type="Pfam" id="PF00034">
    <property type="entry name" value="Cytochrom_C"/>
    <property type="match status" value="1"/>
</dbReference>
<dbReference type="InterPro" id="IPR009056">
    <property type="entry name" value="Cyt_c-like_dom"/>
</dbReference>
<organism evidence="7 8">
    <name type="scientific">Neisseria bacilliformis ATCC BAA-1200</name>
    <dbReference type="NCBI Taxonomy" id="888742"/>
    <lineage>
        <taxon>Bacteria</taxon>
        <taxon>Pseudomonadati</taxon>
        <taxon>Pseudomonadota</taxon>
        <taxon>Betaproteobacteria</taxon>
        <taxon>Neisseriales</taxon>
        <taxon>Neisseriaceae</taxon>
        <taxon>Neisseria</taxon>
    </lineage>
</organism>
<evidence type="ECO:0000256" key="3">
    <source>
        <dbReference type="ARBA" id="ARBA00023004"/>
    </source>
</evidence>
<protein>
    <submittedName>
        <fullName evidence="7">Cytochrome c family protein</fullName>
    </submittedName>
</protein>
<feature type="domain" description="Cytochrome c" evidence="6">
    <location>
        <begin position="116"/>
        <end position="204"/>
    </location>
</feature>
<dbReference type="PANTHER" id="PTHR35008">
    <property type="entry name" value="BLL4482 PROTEIN-RELATED"/>
    <property type="match status" value="1"/>
</dbReference>
<keyword evidence="8" id="KW-1185">Reference proteome</keyword>
<dbReference type="InterPro" id="IPR051459">
    <property type="entry name" value="Cytochrome_c-type_DH"/>
</dbReference>
<feature type="region of interest" description="Disordered" evidence="5">
    <location>
        <begin position="1"/>
        <end position="51"/>
    </location>
</feature>
<comment type="caution">
    <text evidence="7">The sequence shown here is derived from an EMBL/GenBank/DDBJ whole genome shotgun (WGS) entry which is preliminary data.</text>
</comment>
<proteinExistence type="predicted"/>
<dbReference type="SUPFAM" id="SSF46626">
    <property type="entry name" value="Cytochrome c"/>
    <property type="match status" value="1"/>
</dbReference>
<accession>F2BF31</accession>
<evidence type="ECO:0000256" key="5">
    <source>
        <dbReference type="SAM" id="MobiDB-lite"/>
    </source>
</evidence>
<sequence>MPFFTPNTKRTHTRTAQKRRQTIRPYQTRPPAARTKHNQQTGRVPTKERIMKHPLSAAVILGLLLTGCNTQETQTNQNQIPAASQAAERPSENSGSNPPQNAQASAAQNTVPQVPEHLKAGKAVYDKRCKACHGEDGLGSNAALPPLGKSDYFAQDKMQLVASVAKGIRGKITVNGKEYDGIMPSFPLKDEEIAAVSTYVLNSFGNAGGEVSAKEVADYRAGQK</sequence>
<dbReference type="AlphaFoldDB" id="F2BF31"/>
<reference evidence="7 8" key="1">
    <citation type="submission" date="2011-02" db="EMBL/GenBank/DDBJ databases">
        <authorList>
            <person name="Muzny D."/>
            <person name="Qin X."/>
            <person name="Deng J."/>
            <person name="Jiang H."/>
            <person name="Liu Y."/>
            <person name="Qu J."/>
            <person name="Song X.-Z."/>
            <person name="Zhang L."/>
            <person name="Thornton R."/>
            <person name="Coyle M."/>
            <person name="Francisco L."/>
            <person name="Jackson L."/>
            <person name="Javaid M."/>
            <person name="Korchina V."/>
            <person name="Kovar C."/>
            <person name="Mata R."/>
            <person name="Mathew T."/>
            <person name="Ngo R."/>
            <person name="Nguyen L."/>
            <person name="Nguyen N."/>
            <person name="Okwuonu G."/>
            <person name="Ongeri F."/>
            <person name="Pham C."/>
            <person name="Simmons D."/>
            <person name="Wilczek-Boney K."/>
            <person name="Hale W."/>
            <person name="Jakkamsetti A."/>
            <person name="Pham P."/>
            <person name="Ruth R."/>
            <person name="San Lucas F."/>
            <person name="Warren J."/>
            <person name="Zhang J."/>
            <person name="Zhao Z."/>
            <person name="Zhou C."/>
            <person name="Zhu D."/>
            <person name="Lee S."/>
            <person name="Bess C."/>
            <person name="Blankenburg K."/>
            <person name="Forbes L."/>
            <person name="Fu Q."/>
            <person name="Gubbala S."/>
            <person name="Hirani K."/>
            <person name="Jayaseelan J.C."/>
            <person name="Lara F."/>
            <person name="Munidasa M."/>
            <person name="Palculict T."/>
            <person name="Patil S."/>
            <person name="Pu L.-L."/>
            <person name="Saada N."/>
            <person name="Tang L."/>
            <person name="Weissenberger G."/>
            <person name="Zhu Y."/>
            <person name="Hemphill L."/>
            <person name="Shang Y."/>
            <person name="Youmans B."/>
            <person name="Ayvaz T."/>
            <person name="Ross M."/>
            <person name="Santibanez J."/>
            <person name="Aqrawi P."/>
            <person name="Gross S."/>
            <person name="Joshi V."/>
            <person name="Fowler G."/>
            <person name="Nazareth L."/>
            <person name="Reid J."/>
            <person name="Worley K."/>
            <person name="Petrosino J."/>
            <person name="Highlander S."/>
            <person name="Gibbs R."/>
        </authorList>
    </citation>
    <scope>NUCLEOTIDE SEQUENCE [LARGE SCALE GENOMIC DNA]</scope>
    <source>
        <strain evidence="7 8">ATCC BAA-1200</strain>
    </source>
</reference>
<dbReference type="HOGENOM" id="CLU_093848_0_0_4"/>
<evidence type="ECO:0000256" key="1">
    <source>
        <dbReference type="ARBA" id="ARBA00022617"/>
    </source>
</evidence>
<dbReference type="InterPro" id="IPR036909">
    <property type="entry name" value="Cyt_c-like_dom_sf"/>
</dbReference>
<dbReference type="STRING" id="267212.GCA_001063965_00045"/>
<dbReference type="EMBL" id="AFAY01000048">
    <property type="protein sequence ID" value="EGF08903.1"/>
    <property type="molecule type" value="Genomic_DNA"/>
</dbReference>
<dbReference type="PANTHER" id="PTHR35008:SF8">
    <property type="entry name" value="ALCOHOL DEHYDROGENASE CYTOCHROME C SUBUNIT"/>
    <property type="match status" value="1"/>
</dbReference>
<dbReference type="Proteomes" id="UP000004105">
    <property type="component" value="Unassembled WGS sequence"/>
</dbReference>